<dbReference type="Proteomes" id="UP000597444">
    <property type="component" value="Unassembled WGS sequence"/>
</dbReference>
<keyword evidence="1" id="KW-1133">Transmembrane helix</keyword>
<gene>
    <name evidence="2" type="ORF">KSF_004790</name>
</gene>
<evidence type="ECO:0000313" key="2">
    <source>
        <dbReference type="EMBL" id="GHO90431.1"/>
    </source>
</evidence>
<feature type="transmembrane region" description="Helical" evidence="1">
    <location>
        <begin position="62"/>
        <end position="84"/>
    </location>
</feature>
<dbReference type="RefSeq" id="WP_220201396.1">
    <property type="nucleotide sequence ID" value="NZ_BNJK01000001.1"/>
</dbReference>
<feature type="transmembrane region" description="Helical" evidence="1">
    <location>
        <begin position="170"/>
        <end position="188"/>
    </location>
</feature>
<dbReference type="Pfam" id="PF06197">
    <property type="entry name" value="DUF998"/>
    <property type="match status" value="1"/>
</dbReference>
<reference evidence="2" key="1">
    <citation type="submission" date="2020-10" db="EMBL/GenBank/DDBJ databases">
        <title>Taxonomic study of unclassified bacteria belonging to the class Ktedonobacteria.</title>
        <authorList>
            <person name="Yabe S."/>
            <person name="Wang C.M."/>
            <person name="Zheng Y."/>
            <person name="Sakai Y."/>
            <person name="Cavaletti L."/>
            <person name="Monciardini P."/>
            <person name="Donadio S."/>
        </authorList>
    </citation>
    <scope>NUCLEOTIDE SEQUENCE</scope>
    <source>
        <strain evidence="2">ID150040</strain>
    </source>
</reference>
<name>A0A8J3I9K2_9CHLR</name>
<organism evidence="2 3">
    <name type="scientific">Reticulibacter mediterranei</name>
    <dbReference type="NCBI Taxonomy" id="2778369"/>
    <lineage>
        <taxon>Bacteria</taxon>
        <taxon>Bacillati</taxon>
        <taxon>Chloroflexota</taxon>
        <taxon>Ktedonobacteria</taxon>
        <taxon>Ktedonobacterales</taxon>
        <taxon>Reticulibacteraceae</taxon>
        <taxon>Reticulibacter</taxon>
    </lineage>
</organism>
<feature type="transmembrane region" description="Helical" evidence="1">
    <location>
        <begin position="96"/>
        <end position="117"/>
    </location>
</feature>
<keyword evidence="1" id="KW-0812">Transmembrane</keyword>
<comment type="caution">
    <text evidence="2">The sequence shown here is derived from an EMBL/GenBank/DDBJ whole genome shotgun (WGS) entry which is preliminary data.</text>
</comment>
<sequence>MQTVIKPASTSNEKTTKWTRTFLVSGVITGPFFAVVSLIQAFTRPGFDLTRHVLSLLENGNLGWLQISTFLLSGLLFVVCAIGMRQTLYGSYDRRWVPLLIGMVGAGMIGAGCFTADPGLGFPPGTPISTPAMSWHGFGHMIMSLLSFLALIAASCIFARRFFAQRKHGWALYSLISGILCFITLVGLSTGHLWITSAFVFTMLNGYIWISIMAAKLLAERTRTSV</sequence>
<accession>A0A8J3I9K2</accession>
<dbReference type="InterPro" id="IPR009339">
    <property type="entry name" value="DUF998"/>
</dbReference>
<keyword evidence="3" id="KW-1185">Reference proteome</keyword>
<dbReference type="EMBL" id="BNJK01000001">
    <property type="protein sequence ID" value="GHO90431.1"/>
    <property type="molecule type" value="Genomic_DNA"/>
</dbReference>
<protein>
    <recommendedName>
        <fullName evidence="4">DUF998 domain-containing protein</fullName>
    </recommendedName>
</protein>
<evidence type="ECO:0008006" key="4">
    <source>
        <dbReference type="Google" id="ProtNLM"/>
    </source>
</evidence>
<keyword evidence="1" id="KW-0472">Membrane</keyword>
<feature type="transmembrane region" description="Helical" evidence="1">
    <location>
        <begin position="137"/>
        <end position="158"/>
    </location>
</feature>
<proteinExistence type="predicted"/>
<feature type="transmembrane region" description="Helical" evidence="1">
    <location>
        <begin position="194"/>
        <end position="219"/>
    </location>
</feature>
<evidence type="ECO:0000256" key="1">
    <source>
        <dbReference type="SAM" id="Phobius"/>
    </source>
</evidence>
<evidence type="ECO:0000313" key="3">
    <source>
        <dbReference type="Proteomes" id="UP000597444"/>
    </source>
</evidence>
<feature type="transmembrane region" description="Helical" evidence="1">
    <location>
        <begin position="21"/>
        <end position="42"/>
    </location>
</feature>
<dbReference type="AlphaFoldDB" id="A0A8J3I9K2"/>